<dbReference type="PANTHER" id="PTHR42718">
    <property type="entry name" value="MAJOR FACILITATOR SUPERFAMILY MULTIDRUG TRANSPORTER MFSC"/>
    <property type="match status" value="1"/>
</dbReference>
<feature type="transmembrane region" description="Helical" evidence="6">
    <location>
        <begin position="337"/>
        <end position="358"/>
    </location>
</feature>
<feature type="transmembrane region" description="Helical" evidence="6">
    <location>
        <begin position="470"/>
        <end position="489"/>
    </location>
</feature>
<dbReference type="Gene3D" id="1.20.1250.20">
    <property type="entry name" value="MFS general substrate transporter like domains"/>
    <property type="match status" value="1"/>
</dbReference>
<feature type="transmembrane region" description="Helical" evidence="6">
    <location>
        <begin position="390"/>
        <end position="412"/>
    </location>
</feature>
<evidence type="ECO:0000313" key="9">
    <source>
        <dbReference type="Proteomes" id="UP000188533"/>
    </source>
</evidence>
<name>A0A1Q3DYI9_LENED</name>
<dbReference type="GO" id="GO:0016020">
    <property type="term" value="C:membrane"/>
    <property type="evidence" value="ECO:0007669"/>
    <property type="project" value="UniProtKB-SubCell"/>
</dbReference>
<organism evidence="8 9">
    <name type="scientific">Lentinula edodes</name>
    <name type="common">Shiitake mushroom</name>
    <name type="synonym">Lentinus edodes</name>
    <dbReference type="NCBI Taxonomy" id="5353"/>
    <lineage>
        <taxon>Eukaryota</taxon>
        <taxon>Fungi</taxon>
        <taxon>Dikarya</taxon>
        <taxon>Basidiomycota</taxon>
        <taxon>Agaricomycotina</taxon>
        <taxon>Agaricomycetes</taxon>
        <taxon>Agaricomycetidae</taxon>
        <taxon>Agaricales</taxon>
        <taxon>Marasmiineae</taxon>
        <taxon>Omphalotaceae</taxon>
        <taxon>Lentinula</taxon>
    </lineage>
</organism>
<feature type="transmembrane region" description="Helical" evidence="6">
    <location>
        <begin position="262"/>
        <end position="279"/>
    </location>
</feature>
<feature type="transmembrane region" description="Helical" evidence="6">
    <location>
        <begin position="71"/>
        <end position="87"/>
    </location>
</feature>
<dbReference type="GO" id="GO:0022857">
    <property type="term" value="F:transmembrane transporter activity"/>
    <property type="evidence" value="ECO:0007669"/>
    <property type="project" value="InterPro"/>
</dbReference>
<dbReference type="CDD" id="cd17321">
    <property type="entry name" value="MFS_MMR_MDR_like"/>
    <property type="match status" value="1"/>
</dbReference>
<sequence length="546" mass="59259">MLMSCFSVTMEHELKPQQPENSIASIAGWRKSILLFIFCFAQFLDAFNNSALFAAIPPISAAIGISDSNSVWLISAYQLTFAALLLTTGRLSDLYNPKWAFIFGLLLMSFSSLGCGFVRSQVPLIILRAIMGIGAALNIPSALAMIIGMYPDPTAQGKALGGFAASATIGNVTGLFIGAALAAFVSWTWIFYLITILSFVMAAAVLVIMPLHISFIDGLSLSQGERFKRLDLVGVSTLTVSLVLLVYSVTTGSIDGWGEAKVLVPLILFFVLVVAFFQWEGRIPEHIAAVPPKMWRYQNFTILIILSLQPFMFWVATQLLLSWYWQFIFDWSTIDVAIHFLPLGVISFPMIAVAIILQKNFSLKWVILMGEILVIAGTLLLPFADSKPHYWRYAFPGFVLGSAGTTVVYATTNIALFAVTPPEVAGIVGAIFNCALQLGAAAGSAIITSIQTSTEKNHGGTSSFEGRAAGFWFMFTFTALEAIGVAIFMKNTVPALKAQNQGGGDQKEQQTETLRPGVTYRHAAAALRATATISEHSFTPHTAQQQ</sequence>
<proteinExistence type="predicted"/>
<evidence type="ECO:0000256" key="5">
    <source>
        <dbReference type="ARBA" id="ARBA00023136"/>
    </source>
</evidence>
<dbReference type="Gene3D" id="1.20.1720.10">
    <property type="entry name" value="Multidrug resistance protein D"/>
    <property type="match status" value="1"/>
</dbReference>
<protein>
    <submittedName>
        <fullName evidence="8">MFS general substrate transporter</fullName>
    </submittedName>
</protein>
<keyword evidence="9" id="KW-1185">Reference proteome</keyword>
<accession>A0A1Q3DYI9</accession>
<evidence type="ECO:0000259" key="7">
    <source>
        <dbReference type="PROSITE" id="PS50850"/>
    </source>
</evidence>
<dbReference type="AlphaFoldDB" id="A0A1Q3DYI9"/>
<feature type="transmembrane region" description="Helical" evidence="6">
    <location>
        <begin position="99"/>
        <end position="119"/>
    </location>
</feature>
<reference evidence="8 9" key="1">
    <citation type="submission" date="2016-08" db="EMBL/GenBank/DDBJ databases">
        <authorList>
            <consortium name="Lentinula edodes genome sequencing consortium"/>
            <person name="Sakamoto Y."/>
            <person name="Nakade K."/>
            <person name="Sato S."/>
            <person name="Yoshida Y."/>
            <person name="Miyazaki K."/>
            <person name="Natsume S."/>
            <person name="Konno N."/>
        </authorList>
    </citation>
    <scope>NUCLEOTIDE SEQUENCE [LARGE SCALE GENOMIC DNA]</scope>
    <source>
        <strain evidence="8 9">NBRC 111202</strain>
    </source>
</reference>
<comment type="subcellular location">
    <subcellularLocation>
        <location evidence="1">Membrane</location>
        <topology evidence="1">Multi-pass membrane protein</topology>
    </subcellularLocation>
</comment>
<evidence type="ECO:0000313" key="8">
    <source>
        <dbReference type="EMBL" id="GAW00062.1"/>
    </source>
</evidence>
<feature type="transmembrane region" description="Helical" evidence="6">
    <location>
        <begin position="300"/>
        <end position="325"/>
    </location>
</feature>
<dbReference type="STRING" id="5353.A0A1Q3DYI9"/>
<keyword evidence="3 6" id="KW-0812">Transmembrane</keyword>
<dbReference type="InterPro" id="IPR011701">
    <property type="entry name" value="MFS"/>
</dbReference>
<evidence type="ECO:0000256" key="1">
    <source>
        <dbReference type="ARBA" id="ARBA00004141"/>
    </source>
</evidence>
<feature type="domain" description="Major facilitator superfamily (MFS) profile" evidence="7">
    <location>
        <begin position="34"/>
        <end position="493"/>
    </location>
</feature>
<evidence type="ECO:0000256" key="4">
    <source>
        <dbReference type="ARBA" id="ARBA00022989"/>
    </source>
</evidence>
<reference evidence="8 9" key="2">
    <citation type="submission" date="2017-02" db="EMBL/GenBank/DDBJ databases">
        <title>A genome survey and senescence transcriptome analysis in Lentinula edodes.</title>
        <authorList>
            <person name="Sakamoto Y."/>
            <person name="Nakade K."/>
            <person name="Sato S."/>
            <person name="Yoshida Y."/>
            <person name="Miyazaki K."/>
            <person name="Natsume S."/>
            <person name="Konno N."/>
        </authorList>
    </citation>
    <scope>NUCLEOTIDE SEQUENCE [LARGE SCALE GENOMIC DNA]</scope>
    <source>
        <strain evidence="8 9">NBRC 111202</strain>
    </source>
</reference>
<gene>
    <name evidence="8" type="ORF">LENED_001554</name>
</gene>
<evidence type="ECO:0000256" key="3">
    <source>
        <dbReference type="ARBA" id="ARBA00022692"/>
    </source>
</evidence>
<dbReference type="Proteomes" id="UP000188533">
    <property type="component" value="Unassembled WGS sequence"/>
</dbReference>
<keyword evidence="5 6" id="KW-0472">Membrane</keyword>
<feature type="transmembrane region" description="Helical" evidence="6">
    <location>
        <begin position="365"/>
        <end position="384"/>
    </location>
</feature>
<keyword evidence="2" id="KW-0813">Transport</keyword>
<evidence type="ECO:0000256" key="6">
    <source>
        <dbReference type="SAM" id="Phobius"/>
    </source>
</evidence>
<evidence type="ECO:0000256" key="2">
    <source>
        <dbReference type="ARBA" id="ARBA00022448"/>
    </source>
</evidence>
<dbReference type="PANTHER" id="PTHR42718:SF9">
    <property type="entry name" value="MAJOR FACILITATOR SUPERFAMILY MULTIDRUG TRANSPORTER MFSC"/>
    <property type="match status" value="1"/>
</dbReference>
<feature type="transmembrane region" description="Helical" evidence="6">
    <location>
        <begin position="125"/>
        <end position="147"/>
    </location>
</feature>
<dbReference type="Pfam" id="PF07690">
    <property type="entry name" value="MFS_1"/>
    <property type="match status" value="1"/>
</dbReference>
<dbReference type="EMBL" id="BDGU01000022">
    <property type="protein sequence ID" value="GAW00062.1"/>
    <property type="molecule type" value="Genomic_DNA"/>
</dbReference>
<feature type="transmembrane region" description="Helical" evidence="6">
    <location>
        <begin position="424"/>
        <end position="450"/>
    </location>
</feature>
<dbReference type="InterPro" id="IPR036259">
    <property type="entry name" value="MFS_trans_sf"/>
</dbReference>
<comment type="caution">
    <text evidence="8">The sequence shown here is derived from an EMBL/GenBank/DDBJ whole genome shotgun (WGS) entry which is preliminary data.</text>
</comment>
<feature type="transmembrane region" description="Helical" evidence="6">
    <location>
        <begin position="159"/>
        <end position="183"/>
    </location>
</feature>
<dbReference type="SUPFAM" id="SSF103473">
    <property type="entry name" value="MFS general substrate transporter"/>
    <property type="match status" value="1"/>
</dbReference>
<feature type="transmembrane region" description="Helical" evidence="6">
    <location>
        <begin position="189"/>
        <end position="209"/>
    </location>
</feature>
<dbReference type="PROSITE" id="PS50850">
    <property type="entry name" value="MFS"/>
    <property type="match status" value="1"/>
</dbReference>
<dbReference type="InterPro" id="IPR020846">
    <property type="entry name" value="MFS_dom"/>
</dbReference>
<feature type="transmembrane region" description="Helical" evidence="6">
    <location>
        <begin position="230"/>
        <end position="250"/>
    </location>
</feature>
<keyword evidence="4 6" id="KW-1133">Transmembrane helix</keyword>